<evidence type="ECO:0000313" key="2">
    <source>
        <dbReference type="EMBL" id="MFD0863270.1"/>
    </source>
</evidence>
<name>A0ABW3CZM4_9FLAO</name>
<keyword evidence="3" id="KW-1185">Reference proteome</keyword>
<evidence type="ECO:0000259" key="1">
    <source>
        <dbReference type="Pfam" id="PF12705"/>
    </source>
</evidence>
<dbReference type="InterPro" id="IPR011604">
    <property type="entry name" value="PDDEXK-like_dom_sf"/>
</dbReference>
<dbReference type="Pfam" id="PF12705">
    <property type="entry name" value="PDDEXK_1"/>
    <property type="match status" value="1"/>
</dbReference>
<dbReference type="InterPro" id="IPR038726">
    <property type="entry name" value="PDDEXK_AddAB-type"/>
</dbReference>
<gene>
    <name evidence="2" type="ORF">ACFQ1M_13735</name>
</gene>
<dbReference type="InterPro" id="IPR011335">
    <property type="entry name" value="Restrct_endonuc-II-like"/>
</dbReference>
<comment type="caution">
    <text evidence="2">The sequence shown here is derived from an EMBL/GenBank/DDBJ whole genome shotgun (WGS) entry which is preliminary data.</text>
</comment>
<accession>A0ABW3CZM4</accession>
<dbReference type="InterPro" id="IPR027417">
    <property type="entry name" value="P-loop_NTPase"/>
</dbReference>
<proteinExistence type="predicted"/>
<dbReference type="EMBL" id="JBHTJH010000017">
    <property type="protein sequence ID" value="MFD0863270.1"/>
    <property type="molecule type" value="Genomic_DNA"/>
</dbReference>
<feature type="domain" description="PD-(D/E)XK endonuclease-like" evidence="1">
    <location>
        <begin position="647"/>
        <end position="913"/>
    </location>
</feature>
<dbReference type="Gene3D" id="3.90.320.10">
    <property type="match status" value="1"/>
</dbReference>
<dbReference type="SUPFAM" id="SSF52540">
    <property type="entry name" value="P-loop containing nucleoside triphosphate hydrolases"/>
    <property type="match status" value="1"/>
</dbReference>
<dbReference type="Gene3D" id="3.40.50.300">
    <property type="entry name" value="P-loop containing nucleotide triphosphate hydrolases"/>
    <property type="match status" value="1"/>
</dbReference>
<dbReference type="SUPFAM" id="SSF52980">
    <property type="entry name" value="Restriction endonuclease-like"/>
    <property type="match status" value="1"/>
</dbReference>
<dbReference type="Gene3D" id="1.10.486.10">
    <property type="entry name" value="PCRA, domain 4"/>
    <property type="match status" value="1"/>
</dbReference>
<protein>
    <submittedName>
        <fullName evidence="2">PD-(D/E)XK nuclease family protein</fullName>
    </submittedName>
</protein>
<organism evidence="2 3">
    <name type="scientific">Sungkyunkwania multivorans</name>
    <dbReference type="NCBI Taxonomy" id="1173618"/>
    <lineage>
        <taxon>Bacteria</taxon>
        <taxon>Pseudomonadati</taxon>
        <taxon>Bacteroidota</taxon>
        <taxon>Flavobacteriia</taxon>
        <taxon>Flavobacteriales</taxon>
        <taxon>Flavobacteriaceae</taxon>
        <taxon>Sungkyunkwania</taxon>
    </lineage>
</organism>
<evidence type="ECO:0000313" key="3">
    <source>
        <dbReference type="Proteomes" id="UP001596978"/>
    </source>
</evidence>
<dbReference type="Proteomes" id="UP001596978">
    <property type="component" value="Unassembled WGS sequence"/>
</dbReference>
<dbReference type="RefSeq" id="WP_386409156.1">
    <property type="nucleotide sequence ID" value="NZ_JBHTJH010000017.1"/>
</dbReference>
<reference evidence="3" key="1">
    <citation type="journal article" date="2019" name="Int. J. Syst. Evol. Microbiol.">
        <title>The Global Catalogue of Microorganisms (GCM) 10K type strain sequencing project: providing services to taxonomists for standard genome sequencing and annotation.</title>
        <authorList>
            <consortium name="The Broad Institute Genomics Platform"/>
            <consortium name="The Broad Institute Genome Sequencing Center for Infectious Disease"/>
            <person name="Wu L."/>
            <person name="Ma J."/>
        </authorList>
    </citation>
    <scope>NUCLEOTIDE SEQUENCE [LARGE SCALE GENOMIC DNA]</scope>
    <source>
        <strain evidence="3">CCUG 62952</strain>
    </source>
</reference>
<sequence length="916" mass="106248">MKTFLSEVIAKALQSYDDISKVTFILPSKRACVFLKDELTKQLDRTTFSPQIMSIEDFVGNLSNLRPCSNTQLLFEFYSSYLRLTPASDQESFDTFSKWAQIILQDFNEIDRYLIPHKTIFSHLSAIQDINHWSLQNDKSKLVANYLKFWRKLSDYYESFSDDLVARGIGYQGLIYREAVENLEYYLQSNEQQHVFVGFNALNTAEQNIIKEMLQQGKAEIYWDVDELFFNDKEHDASLFLRRYRYEWKHFENNPFNWVSTHFSGEKNIQLIGVPKNFSQAKYTGELLTKIHAERPDYSNTAVVLADESLLLPTLNSLPEEVERLNITMGYPLKDTPTASFFEGLFQLNNKKKKDSFYFKDVIAILSHPMSKALFTIEGKDFTIGIIRKIQEQNISYISAERLQNIASEAAETLELIFPKTALQSIDDFISNCLTLIKKLKGNYQKNESKHLLLLEYLYRFYELFNQVRLLNEKYGHIKDLKTLLGVYHELLRYETLDFQGEPLEGLQMMGMLETRVLDFETVIITSVNEGILPSGKSNNSFIPFDVKKHYGLPTFKEKDAIYTYHFYRLLQRAQNIFVLYNIDNDGFNAGEKSRFIMQLAIEQQPAHKTRAYVISPQTETIVSNLKHIDKTDGMMLQIKNLASKGFSPTTLTNYIRNPIDFYYEKLLGISKPEEVEETIAANTLGTVVHDALEILYTPLVGKKLEADELQELFPKIDPLIKELFSKSYGEGNIHFGKNLIIFHVAKRFIENFIYHEIDELKSGNSIKILALESDLHTQIDIPELAFPVAIRGKVDRLDEFNGVIRVIDYKTGKVEKSQLSVEEWEFLMTDYKKYSKSIQVLCYAYMIQRQFNITGQMEAGVISFKNLQNGFLKFTDKNKNSSLITPETFDAFLFELKNLILEICNSDIPFQEKEI</sequence>